<accession>A0A4P9Z5B1</accession>
<name>A0A4P9Z5B1_9FUNG</name>
<sequence length="279" mass="31805">MFHTPLKRPGSQPSAAPLVVEKPPLRSIEIHGWKITTCKRPILNSEEIQRAEAELELPMPEMIFGHNALTVEHAASGFQLAFNALDALRCVDKSKEAATRVQVAYADDWSKAHGTEAEDLQSIKPYDWTYSTDYRGTVTSEAFKFAPSTTHRIDYERLKQREPIHFFDQVVLFEDELADNGTAMLDVKVAMMPSGFFILQRFFMRVDGVLLRMHETRIYHAFDEATILREYTVREDRYAVVAAKIPQWKDPSALTDADWVSTVLPPPLEGEVEVITMMM</sequence>
<evidence type="ECO:0000313" key="2">
    <source>
        <dbReference type="EMBL" id="RKP27736.1"/>
    </source>
</evidence>
<evidence type="ECO:0000256" key="1">
    <source>
        <dbReference type="ARBA" id="ARBA00006658"/>
    </source>
</evidence>
<dbReference type="PANTHER" id="PTHR21021:SF16">
    <property type="entry name" value="TIP41-LIKE PROTEIN"/>
    <property type="match status" value="1"/>
</dbReference>
<dbReference type="Proteomes" id="UP000278143">
    <property type="component" value="Unassembled WGS sequence"/>
</dbReference>
<dbReference type="InterPro" id="IPR051330">
    <property type="entry name" value="Phosphatase_reg/MetRdx"/>
</dbReference>
<organism evidence="2 3">
    <name type="scientific">Syncephalis pseudoplumigaleata</name>
    <dbReference type="NCBI Taxonomy" id="1712513"/>
    <lineage>
        <taxon>Eukaryota</taxon>
        <taxon>Fungi</taxon>
        <taxon>Fungi incertae sedis</taxon>
        <taxon>Zoopagomycota</taxon>
        <taxon>Zoopagomycotina</taxon>
        <taxon>Zoopagomycetes</taxon>
        <taxon>Zoopagales</taxon>
        <taxon>Piptocephalidaceae</taxon>
        <taxon>Syncephalis</taxon>
    </lineage>
</organism>
<proteinExistence type="inferred from homology"/>
<dbReference type="Pfam" id="PF04176">
    <property type="entry name" value="TIP41"/>
    <property type="match status" value="1"/>
</dbReference>
<dbReference type="AlphaFoldDB" id="A0A4P9Z5B1"/>
<reference evidence="3" key="1">
    <citation type="journal article" date="2018" name="Nat. Microbiol.">
        <title>Leveraging single-cell genomics to expand the fungal tree of life.</title>
        <authorList>
            <person name="Ahrendt S.R."/>
            <person name="Quandt C.A."/>
            <person name="Ciobanu D."/>
            <person name="Clum A."/>
            <person name="Salamov A."/>
            <person name="Andreopoulos B."/>
            <person name="Cheng J.F."/>
            <person name="Woyke T."/>
            <person name="Pelin A."/>
            <person name="Henrissat B."/>
            <person name="Reynolds N.K."/>
            <person name="Benny G.L."/>
            <person name="Smith M.E."/>
            <person name="James T.Y."/>
            <person name="Grigoriev I.V."/>
        </authorList>
    </citation>
    <scope>NUCLEOTIDE SEQUENCE [LARGE SCALE GENOMIC DNA]</scope>
    <source>
        <strain evidence="3">Benny S71-1</strain>
    </source>
</reference>
<dbReference type="GO" id="GO:0005829">
    <property type="term" value="C:cytosol"/>
    <property type="evidence" value="ECO:0007669"/>
    <property type="project" value="TreeGrafter"/>
</dbReference>
<dbReference type="OrthoDB" id="10253878at2759"/>
<dbReference type="InterPro" id="IPR007303">
    <property type="entry name" value="TIP41-like"/>
</dbReference>
<comment type="similarity">
    <text evidence="1">Belongs to the TIP41 family.</text>
</comment>
<gene>
    <name evidence="2" type="ORF">SYNPS1DRAFT_12222</name>
</gene>
<dbReference type="EMBL" id="KZ989159">
    <property type="protein sequence ID" value="RKP27736.1"/>
    <property type="molecule type" value="Genomic_DNA"/>
</dbReference>
<keyword evidence="3" id="KW-1185">Reference proteome</keyword>
<evidence type="ECO:0000313" key="3">
    <source>
        <dbReference type="Proteomes" id="UP000278143"/>
    </source>
</evidence>
<dbReference type="GO" id="GO:0031929">
    <property type="term" value="P:TOR signaling"/>
    <property type="evidence" value="ECO:0007669"/>
    <property type="project" value="TreeGrafter"/>
</dbReference>
<dbReference type="PANTHER" id="PTHR21021">
    <property type="entry name" value="GAF/PUTATIVE CYTOSKELETAL PROTEIN"/>
    <property type="match status" value="1"/>
</dbReference>
<protein>
    <submittedName>
        <fullName evidence="2">TIP41-like family-domain-containing protein</fullName>
    </submittedName>
</protein>